<proteinExistence type="predicted"/>
<sequence length="150" mass="16182">MLHPSSTSGDVDGYIPDDNPISPFADVPAMSRLDPDLRAATEAAARAARSDGINIGVTSGWRSVELQKTLQEQTTREKGHEYAATHVLPADRSKHVLGLAVDIGPTDAADWMSRSSAQFGLCQVYANELWHYELTAEDGNCPPMRADSTA</sequence>
<dbReference type="RefSeq" id="WP_420041468.1">
    <property type="nucleotide sequence ID" value="NZ_CP128986.1"/>
</dbReference>
<dbReference type="InterPro" id="IPR052179">
    <property type="entry name" value="DD-CPase-like"/>
</dbReference>
<evidence type="ECO:0000313" key="2">
    <source>
        <dbReference type="EMBL" id="WOC12217.1"/>
    </source>
</evidence>
<evidence type="ECO:0000259" key="1">
    <source>
        <dbReference type="Pfam" id="PF02557"/>
    </source>
</evidence>
<dbReference type="PANTHER" id="PTHR34385:SF1">
    <property type="entry name" value="PEPTIDOGLYCAN L-ALANYL-D-GLUTAMATE ENDOPEPTIDASE CWLK"/>
    <property type="match status" value="1"/>
</dbReference>
<accession>A0AA97CW03</accession>
<dbReference type="Pfam" id="PF02557">
    <property type="entry name" value="VanY"/>
    <property type="match status" value="1"/>
</dbReference>
<feature type="domain" description="D-alanyl-D-alanine carboxypeptidase-like core" evidence="1">
    <location>
        <begin position="32"/>
        <end position="125"/>
    </location>
</feature>
<reference evidence="2" key="1">
    <citation type="submission" date="2023-06" db="EMBL/GenBank/DDBJ databases">
        <title>Gordonia sp. nov. and Pseudochrobactrum sp. nov., two species isolated from the burying beetle Nicrophorus vespilloides.</title>
        <authorList>
            <person name="Poehlein A."/>
            <person name="Guzman J."/>
            <person name="Daniel R."/>
            <person name="Vilcinskas A."/>
        </authorList>
    </citation>
    <scope>NUCLEOTIDE SEQUENCE</scope>
    <source>
        <strain evidence="2">MP11Mi</strain>
    </source>
</reference>
<name>A0AA97CW03_9ACTN</name>
<dbReference type="EMBL" id="CP128986">
    <property type="protein sequence ID" value="WOC12217.1"/>
    <property type="molecule type" value="Genomic_DNA"/>
</dbReference>
<dbReference type="InterPro" id="IPR009045">
    <property type="entry name" value="Zn_M74/Hedgehog-like"/>
</dbReference>
<dbReference type="InterPro" id="IPR003709">
    <property type="entry name" value="VanY-like_core_dom"/>
</dbReference>
<dbReference type="SUPFAM" id="SSF55166">
    <property type="entry name" value="Hedgehog/DD-peptidase"/>
    <property type="match status" value="1"/>
</dbReference>
<dbReference type="PANTHER" id="PTHR34385">
    <property type="entry name" value="D-ALANYL-D-ALANINE CARBOXYPEPTIDASE"/>
    <property type="match status" value="1"/>
</dbReference>
<dbReference type="GO" id="GO:0008233">
    <property type="term" value="F:peptidase activity"/>
    <property type="evidence" value="ECO:0007669"/>
    <property type="project" value="InterPro"/>
</dbReference>
<dbReference type="Gene3D" id="3.30.1380.10">
    <property type="match status" value="1"/>
</dbReference>
<gene>
    <name evidence="2" type="ORF">MP11Mi_13000</name>
</gene>
<protein>
    <recommendedName>
        <fullName evidence="1">D-alanyl-D-alanine carboxypeptidase-like core domain-containing protein</fullName>
    </recommendedName>
</protein>
<dbReference type="AlphaFoldDB" id="A0AA97CW03"/>
<dbReference type="GO" id="GO:0006508">
    <property type="term" value="P:proteolysis"/>
    <property type="evidence" value="ECO:0007669"/>
    <property type="project" value="InterPro"/>
</dbReference>
<organism evidence="2">
    <name type="scientific">Gordonia sp. MP11Mi</name>
    <dbReference type="NCBI Taxonomy" id="3022769"/>
    <lineage>
        <taxon>Bacteria</taxon>
        <taxon>Bacillati</taxon>
        <taxon>Actinomycetota</taxon>
        <taxon>Actinomycetes</taxon>
        <taxon>Mycobacteriales</taxon>
        <taxon>Gordoniaceae</taxon>
        <taxon>Gordonia</taxon>
    </lineage>
</organism>